<protein>
    <recommendedName>
        <fullName evidence="5">Pseudouridine synthase</fullName>
        <ecNumber evidence="5">5.4.99.-</ecNumber>
    </recommendedName>
</protein>
<dbReference type="GO" id="GO:0140098">
    <property type="term" value="F:catalytic activity, acting on RNA"/>
    <property type="evidence" value="ECO:0007669"/>
    <property type="project" value="UniProtKB-ARBA"/>
</dbReference>
<dbReference type="Pfam" id="PF00849">
    <property type="entry name" value="PseudoU_synth_2"/>
    <property type="match status" value="1"/>
</dbReference>
<dbReference type="CDD" id="cd02869">
    <property type="entry name" value="PseudoU_synth_RluA_like"/>
    <property type="match status" value="1"/>
</dbReference>
<dbReference type="Proteomes" id="UP000292886">
    <property type="component" value="Chromosome"/>
</dbReference>
<sequence length="293" mass="33565">MEFTWRKDNDQEQKVKSFLGTHGVSHRMFTQIKHNGGDILVNGVHGRTVDWLQENDEVTVIMPPELDNDLVATSYGELDIIYEDANFIVVNKPAGLTTVPGHADREDTLVNRVKGHLKQAGATDLVPHIVTRLDRFTSGLVLVAKHRFAHAMMDKQLQTHSIDKRYYAIVSGIVEQDHGMIDLPIGRKDDDFIRREVREDGRESQTEYWVKERGTHATWVQIQLHTGRTHQIRVHFSHLNHPLLGDDIYGGTLELGITRQALHAYYFSFDDPFTGEKHEFTSPLPEDMRVLLE</sequence>
<dbReference type="FunFam" id="3.30.2350.10:FF:000005">
    <property type="entry name" value="Pseudouridine synthase"/>
    <property type="match status" value="1"/>
</dbReference>
<feature type="active site" evidence="4">
    <location>
        <position position="134"/>
    </location>
</feature>
<evidence type="ECO:0000256" key="4">
    <source>
        <dbReference type="PIRSR" id="PIRSR606225-1"/>
    </source>
</evidence>
<dbReference type="InterPro" id="IPR020103">
    <property type="entry name" value="PsdUridine_synth_cat_dom_sf"/>
</dbReference>
<evidence type="ECO:0000256" key="2">
    <source>
        <dbReference type="ARBA" id="ARBA00010876"/>
    </source>
</evidence>
<evidence type="ECO:0000256" key="3">
    <source>
        <dbReference type="ARBA" id="ARBA00023235"/>
    </source>
</evidence>
<accession>A0A4P6YRN6</accession>
<dbReference type="EC" id="5.4.99.-" evidence="5"/>
<dbReference type="OrthoDB" id="9807829at2"/>
<dbReference type="Gene3D" id="3.30.2350.10">
    <property type="entry name" value="Pseudouridine synthase"/>
    <property type="match status" value="1"/>
</dbReference>
<reference evidence="8" key="1">
    <citation type="submission" date="2019-03" db="EMBL/GenBank/DDBJ databases">
        <title>Weissella sp. 26KH-42 Genome sequencing.</title>
        <authorList>
            <person name="Heo J."/>
            <person name="Kim S.-J."/>
            <person name="Kim J.-S."/>
            <person name="Hong S.-B."/>
            <person name="Kwon S.-W."/>
        </authorList>
    </citation>
    <scope>NUCLEOTIDE SEQUENCE [LARGE SCALE GENOMIC DNA]</scope>
    <source>
        <strain evidence="8">26KH-42</strain>
    </source>
</reference>
<feature type="domain" description="Pseudouridine synthase RsuA/RluA-like" evidence="6">
    <location>
        <begin position="86"/>
        <end position="238"/>
    </location>
</feature>
<dbReference type="AlphaFoldDB" id="A0A4P6YRN6"/>
<dbReference type="PANTHER" id="PTHR21600">
    <property type="entry name" value="MITOCHONDRIAL RNA PSEUDOURIDINE SYNTHASE"/>
    <property type="match status" value="1"/>
</dbReference>
<keyword evidence="3 5" id="KW-0413">Isomerase</keyword>
<organism evidence="7 8">
    <name type="scientific">Periweissella cryptocerci</name>
    <dbReference type="NCBI Taxonomy" id="2506420"/>
    <lineage>
        <taxon>Bacteria</taxon>
        <taxon>Bacillati</taxon>
        <taxon>Bacillota</taxon>
        <taxon>Bacilli</taxon>
        <taxon>Lactobacillales</taxon>
        <taxon>Lactobacillaceae</taxon>
        <taxon>Periweissella</taxon>
    </lineage>
</organism>
<evidence type="ECO:0000256" key="1">
    <source>
        <dbReference type="ARBA" id="ARBA00000073"/>
    </source>
</evidence>
<dbReference type="InterPro" id="IPR006225">
    <property type="entry name" value="PsdUridine_synth_RluC/D"/>
</dbReference>
<keyword evidence="8" id="KW-1185">Reference proteome</keyword>
<dbReference type="GO" id="GO:0009982">
    <property type="term" value="F:pseudouridine synthase activity"/>
    <property type="evidence" value="ECO:0007669"/>
    <property type="project" value="InterPro"/>
</dbReference>
<proteinExistence type="inferred from homology"/>
<dbReference type="SUPFAM" id="SSF55120">
    <property type="entry name" value="Pseudouridine synthase"/>
    <property type="match status" value="1"/>
</dbReference>
<dbReference type="PANTHER" id="PTHR21600:SF35">
    <property type="entry name" value="PSEUDOURIDINE SYNTHASE"/>
    <property type="match status" value="1"/>
</dbReference>
<evidence type="ECO:0000313" key="7">
    <source>
        <dbReference type="EMBL" id="QBO35304.1"/>
    </source>
</evidence>
<comment type="catalytic activity">
    <reaction evidence="1 5">
        <text>a uridine in RNA = a pseudouridine in RNA</text>
        <dbReference type="Rhea" id="RHEA:48348"/>
        <dbReference type="Rhea" id="RHEA-COMP:12068"/>
        <dbReference type="Rhea" id="RHEA-COMP:12069"/>
        <dbReference type="ChEBI" id="CHEBI:65314"/>
        <dbReference type="ChEBI" id="CHEBI:65315"/>
    </reaction>
</comment>
<evidence type="ECO:0000259" key="6">
    <source>
        <dbReference type="Pfam" id="PF00849"/>
    </source>
</evidence>
<dbReference type="KEGG" id="wei:EQG49_01905"/>
<dbReference type="PROSITE" id="PS01129">
    <property type="entry name" value="PSI_RLU"/>
    <property type="match status" value="1"/>
</dbReference>
<dbReference type="RefSeq" id="WP_133362384.1">
    <property type="nucleotide sequence ID" value="NZ_CP037940.1"/>
</dbReference>
<dbReference type="InterPro" id="IPR006224">
    <property type="entry name" value="PsdUridine_synth_RluA-like_CS"/>
</dbReference>
<dbReference type="InterPro" id="IPR050188">
    <property type="entry name" value="RluA_PseudoU_synthase"/>
</dbReference>
<gene>
    <name evidence="7" type="ORF">EQG49_01905</name>
</gene>
<dbReference type="InterPro" id="IPR006145">
    <property type="entry name" value="PsdUridine_synth_RsuA/RluA"/>
</dbReference>
<dbReference type="GO" id="GO:0000455">
    <property type="term" value="P:enzyme-directed rRNA pseudouridine synthesis"/>
    <property type="evidence" value="ECO:0007669"/>
    <property type="project" value="TreeGrafter"/>
</dbReference>
<name>A0A4P6YRN6_9LACO</name>
<evidence type="ECO:0000313" key="8">
    <source>
        <dbReference type="Proteomes" id="UP000292886"/>
    </source>
</evidence>
<comment type="similarity">
    <text evidence="2 5">Belongs to the pseudouridine synthase RluA family.</text>
</comment>
<comment type="function">
    <text evidence="5">Responsible for synthesis of pseudouridine from uracil.</text>
</comment>
<evidence type="ECO:0000256" key="5">
    <source>
        <dbReference type="RuleBase" id="RU362028"/>
    </source>
</evidence>
<dbReference type="GO" id="GO:0003723">
    <property type="term" value="F:RNA binding"/>
    <property type="evidence" value="ECO:0007669"/>
    <property type="project" value="InterPro"/>
</dbReference>
<dbReference type="NCBIfam" id="TIGR00005">
    <property type="entry name" value="rluA_subfam"/>
    <property type="match status" value="1"/>
</dbReference>
<dbReference type="EMBL" id="CP037940">
    <property type="protein sequence ID" value="QBO35304.1"/>
    <property type="molecule type" value="Genomic_DNA"/>
</dbReference>